<evidence type="ECO:0000259" key="7">
    <source>
        <dbReference type="Pfam" id="PF20684"/>
    </source>
</evidence>
<feature type="transmembrane region" description="Helical" evidence="6">
    <location>
        <begin position="115"/>
        <end position="135"/>
    </location>
</feature>
<dbReference type="InterPro" id="IPR049326">
    <property type="entry name" value="Rhodopsin_dom_fungi"/>
</dbReference>
<organism evidence="8 9">
    <name type="scientific">Orbilia ellipsospora</name>
    <dbReference type="NCBI Taxonomy" id="2528407"/>
    <lineage>
        <taxon>Eukaryota</taxon>
        <taxon>Fungi</taxon>
        <taxon>Dikarya</taxon>
        <taxon>Ascomycota</taxon>
        <taxon>Pezizomycotina</taxon>
        <taxon>Orbiliomycetes</taxon>
        <taxon>Orbiliales</taxon>
        <taxon>Orbiliaceae</taxon>
        <taxon>Orbilia</taxon>
    </lineage>
</organism>
<evidence type="ECO:0000256" key="1">
    <source>
        <dbReference type="ARBA" id="ARBA00004141"/>
    </source>
</evidence>
<sequence>MVWWIEPRDVVVTEWVFVIIASVFFALRIYIRNRHLEVRKHAFKRSKFKLSDWVICVTLLCFYGSVSCDTIMVAEGFSDERLSLHKILTDPNSVYVRFEKGKLRGLLQVLQFSTLPYYFSLWGVKMYLLVLYYKLVKPTALPKQRIALHVLAVLVALTCIGWVAVNIFWCWPIRRNWDVENPRDTCVAYFATKPYIITVTMHAGTELLIFSFPFSFLHILRRSGKKQFYAASSVFAFGFLGVIVSLGRVAYIFTAGHGAPIISMGQAWAALEQCVGIMICCLPAFKTLIEKGWSKSSGSERNLGEVIHSSLREDDTKGKHPEWVDCERSWENEVRGNWNRRGTIIDPEIAILRVESFEMQRYEFDLVQEPVECIQPIKEAN</sequence>
<name>A0AAV9X8W5_9PEZI</name>
<gene>
    <name evidence="8" type="ORF">TWF694_010084</name>
</gene>
<evidence type="ECO:0000256" key="2">
    <source>
        <dbReference type="ARBA" id="ARBA00022692"/>
    </source>
</evidence>
<feature type="transmembrane region" description="Helical" evidence="6">
    <location>
        <begin position="265"/>
        <end position="285"/>
    </location>
</feature>
<feature type="domain" description="Rhodopsin" evidence="7">
    <location>
        <begin position="42"/>
        <end position="290"/>
    </location>
</feature>
<dbReference type="AlphaFoldDB" id="A0AAV9X8W5"/>
<dbReference type="Proteomes" id="UP001365542">
    <property type="component" value="Unassembled WGS sequence"/>
</dbReference>
<feature type="transmembrane region" description="Helical" evidence="6">
    <location>
        <begin position="12"/>
        <end position="31"/>
    </location>
</feature>
<proteinExistence type="inferred from homology"/>
<keyword evidence="9" id="KW-1185">Reference proteome</keyword>
<feature type="transmembrane region" description="Helical" evidence="6">
    <location>
        <begin position="194"/>
        <end position="216"/>
    </location>
</feature>
<keyword evidence="2 6" id="KW-0812">Transmembrane</keyword>
<feature type="transmembrane region" description="Helical" evidence="6">
    <location>
        <begin position="147"/>
        <end position="174"/>
    </location>
</feature>
<keyword evidence="3 6" id="KW-1133">Transmembrane helix</keyword>
<evidence type="ECO:0000256" key="4">
    <source>
        <dbReference type="ARBA" id="ARBA00023136"/>
    </source>
</evidence>
<dbReference type="PANTHER" id="PTHR33048:SF47">
    <property type="entry name" value="INTEGRAL MEMBRANE PROTEIN-RELATED"/>
    <property type="match status" value="1"/>
</dbReference>
<dbReference type="InterPro" id="IPR052337">
    <property type="entry name" value="SAT4-like"/>
</dbReference>
<keyword evidence="4 6" id="KW-0472">Membrane</keyword>
<dbReference type="GO" id="GO:0016020">
    <property type="term" value="C:membrane"/>
    <property type="evidence" value="ECO:0007669"/>
    <property type="project" value="UniProtKB-SubCell"/>
</dbReference>
<feature type="transmembrane region" description="Helical" evidence="6">
    <location>
        <begin position="228"/>
        <end position="253"/>
    </location>
</feature>
<feature type="transmembrane region" description="Helical" evidence="6">
    <location>
        <begin position="52"/>
        <end position="74"/>
    </location>
</feature>
<dbReference type="PANTHER" id="PTHR33048">
    <property type="entry name" value="PTH11-LIKE INTEGRAL MEMBRANE PROTEIN (AFU_ORTHOLOGUE AFUA_5G11245)"/>
    <property type="match status" value="1"/>
</dbReference>
<evidence type="ECO:0000313" key="9">
    <source>
        <dbReference type="Proteomes" id="UP001365542"/>
    </source>
</evidence>
<reference evidence="8 9" key="1">
    <citation type="submission" date="2019-10" db="EMBL/GenBank/DDBJ databases">
        <authorList>
            <person name="Palmer J.M."/>
        </authorList>
    </citation>
    <scope>NUCLEOTIDE SEQUENCE [LARGE SCALE GENOMIC DNA]</scope>
    <source>
        <strain evidence="8 9">TWF694</strain>
    </source>
</reference>
<protein>
    <recommendedName>
        <fullName evidence="7">Rhodopsin domain-containing protein</fullName>
    </recommendedName>
</protein>
<accession>A0AAV9X8W5</accession>
<evidence type="ECO:0000313" key="8">
    <source>
        <dbReference type="EMBL" id="KAK6538502.1"/>
    </source>
</evidence>
<evidence type="ECO:0000256" key="3">
    <source>
        <dbReference type="ARBA" id="ARBA00022989"/>
    </source>
</evidence>
<dbReference type="EMBL" id="JAVHJO010000007">
    <property type="protein sequence ID" value="KAK6538502.1"/>
    <property type="molecule type" value="Genomic_DNA"/>
</dbReference>
<comment type="similarity">
    <text evidence="5">Belongs to the SAT4 family.</text>
</comment>
<evidence type="ECO:0000256" key="5">
    <source>
        <dbReference type="ARBA" id="ARBA00038359"/>
    </source>
</evidence>
<evidence type="ECO:0000256" key="6">
    <source>
        <dbReference type="SAM" id="Phobius"/>
    </source>
</evidence>
<dbReference type="Pfam" id="PF20684">
    <property type="entry name" value="Fung_rhodopsin"/>
    <property type="match status" value="1"/>
</dbReference>
<comment type="caution">
    <text evidence="8">The sequence shown here is derived from an EMBL/GenBank/DDBJ whole genome shotgun (WGS) entry which is preliminary data.</text>
</comment>
<comment type="subcellular location">
    <subcellularLocation>
        <location evidence="1">Membrane</location>
        <topology evidence="1">Multi-pass membrane protein</topology>
    </subcellularLocation>
</comment>